<feature type="domain" description="AB hydrolase-1" evidence="12">
    <location>
        <begin position="27"/>
        <end position="226"/>
    </location>
</feature>
<dbReference type="Proteomes" id="UP000266693">
    <property type="component" value="Unassembled WGS sequence"/>
</dbReference>
<dbReference type="EC" id="3.1.1.93" evidence="4"/>
<dbReference type="InterPro" id="IPR052382">
    <property type="entry name" value="ABHD10_acyl-thioesterase"/>
</dbReference>
<dbReference type="PANTHER" id="PTHR16138">
    <property type="entry name" value="MYCOPHENOLIC ACID ACYL-GLUCURONIDE ESTERASE, MITOCHONDRIAL"/>
    <property type="match status" value="1"/>
</dbReference>
<dbReference type="EC" id="3.1.2.22" evidence="1"/>
<evidence type="ECO:0000313" key="14">
    <source>
        <dbReference type="Proteomes" id="UP000266693"/>
    </source>
</evidence>
<dbReference type="EMBL" id="QWLV01000007">
    <property type="protein sequence ID" value="RHW16826.1"/>
    <property type="molecule type" value="Genomic_DNA"/>
</dbReference>
<evidence type="ECO:0000256" key="10">
    <source>
        <dbReference type="ARBA" id="ARBA00047409"/>
    </source>
</evidence>
<dbReference type="PANTHER" id="PTHR16138:SF7">
    <property type="entry name" value="PALMITOYL-PROTEIN THIOESTERASE ABHD10, MITOCHONDRIAL"/>
    <property type="match status" value="1"/>
</dbReference>
<keyword evidence="3" id="KW-0809">Transit peptide</keyword>
<dbReference type="AlphaFoldDB" id="A0A396RME7"/>
<dbReference type="OrthoDB" id="9813296at2"/>
<keyword evidence="2 13" id="KW-0378">Hydrolase</keyword>
<gene>
    <name evidence="13" type="ORF">D1610_13965</name>
</gene>
<dbReference type="GO" id="GO:0008474">
    <property type="term" value="F:palmitoyl-(protein) hydrolase activity"/>
    <property type="evidence" value="ECO:0007669"/>
    <property type="project" value="UniProtKB-EC"/>
</dbReference>
<organism evidence="13 14">
    <name type="scientific">Sphingomonas gilva</name>
    <dbReference type="NCBI Taxonomy" id="2305907"/>
    <lineage>
        <taxon>Bacteria</taxon>
        <taxon>Pseudomonadati</taxon>
        <taxon>Pseudomonadota</taxon>
        <taxon>Alphaproteobacteria</taxon>
        <taxon>Sphingomonadales</taxon>
        <taxon>Sphingomonadaceae</taxon>
        <taxon>Sphingomonas</taxon>
    </lineage>
</organism>
<comment type="catalytic activity">
    <reaction evidence="10">
        <text>S-hexadecanoyl-L-cysteinyl-[protein] + H2O = L-cysteinyl-[protein] + hexadecanoate + H(+)</text>
        <dbReference type="Rhea" id="RHEA:19233"/>
        <dbReference type="Rhea" id="RHEA-COMP:10131"/>
        <dbReference type="Rhea" id="RHEA-COMP:11032"/>
        <dbReference type="ChEBI" id="CHEBI:7896"/>
        <dbReference type="ChEBI" id="CHEBI:15377"/>
        <dbReference type="ChEBI" id="CHEBI:15378"/>
        <dbReference type="ChEBI" id="CHEBI:29950"/>
        <dbReference type="ChEBI" id="CHEBI:74151"/>
        <dbReference type="EC" id="3.1.2.22"/>
    </reaction>
    <physiologicalReaction direction="left-to-right" evidence="10">
        <dbReference type="Rhea" id="RHEA:19234"/>
    </physiologicalReaction>
</comment>
<evidence type="ECO:0000259" key="12">
    <source>
        <dbReference type="Pfam" id="PF12697"/>
    </source>
</evidence>
<evidence type="ECO:0000256" key="6">
    <source>
        <dbReference type="ARBA" id="ARBA00041520"/>
    </source>
</evidence>
<dbReference type="RefSeq" id="WP_118864800.1">
    <property type="nucleotide sequence ID" value="NZ_QWLV01000007.1"/>
</dbReference>
<dbReference type="Pfam" id="PF12697">
    <property type="entry name" value="Abhydrolase_6"/>
    <property type="match status" value="1"/>
</dbReference>
<dbReference type="InterPro" id="IPR000073">
    <property type="entry name" value="AB_hydrolase_1"/>
</dbReference>
<evidence type="ECO:0000256" key="7">
    <source>
        <dbReference type="ARBA" id="ARBA00042645"/>
    </source>
</evidence>
<comment type="caution">
    <text evidence="13">The sequence shown here is derived from an EMBL/GenBank/DDBJ whole genome shotgun (WGS) entry which is preliminary data.</text>
</comment>
<evidence type="ECO:0000313" key="13">
    <source>
        <dbReference type="EMBL" id="RHW16826.1"/>
    </source>
</evidence>
<evidence type="ECO:0000256" key="8">
    <source>
        <dbReference type="ARBA" id="ARBA00042704"/>
    </source>
</evidence>
<reference evidence="13 14" key="1">
    <citation type="submission" date="2018-08" db="EMBL/GenBank/DDBJ databases">
        <title>The multiple taxonomic identification of Sphingomonas gilva.</title>
        <authorList>
            <person name="Zhu D."/>
            <person name="Zheng S."/>
        </authorList>
    </citation>
    <scope>NUCLEOTIDE SEQUENCE [LARGE SCALE GENOMIC DNA]</scope>
    <source>
        <strain evidence="13 14">ZDH117</strain>
    </source>
</reference>
<dbReference type="SUPFAM" id="SSF53474">
    <property type="entry name" value="alpha/beta-Hydrolases"/>
    <property type="match status" value="1"/>
</dbReference>
<evidence type="ECO:0000256" key="9">
    <source>
        <dbReference type="ARBA" id="ARBA00046047"/>
    </source>
</evidence>
<evidence type="ECO:0000256" key="2">
    <source>
        <dbReference type="ARBA" id="ARBA00022801"/>
    </source>
</evidence>
<comment type="function">
    <text evidence="9">Acts as an acyl-protein thioesterase that hydrolyzes fatty acids from acylated residues in proteins. Regulates the mitochondrial S-depalmitoylation of the nucleophilic active site residue of peroxiredoxin-5/PRDX5, a key antioxidant protein, therefore modulating mitochondrial antioxidant ability. Also catalyzes the deglucuronidation of mycophenolic acid acyl-glucuronide, an active metabolite of the immunosuppressant drug mycophenolate.</text>
</comment>
<sequence>MTEPSFLVRQGRARIAYRRMAGRGPTIVFLPGYRSDMQGGKAVALEAWARARGQAMIRFDYAGCGESSGDFAEQTLTGWRDDALAVIDSLTEGPLVLVGSSMGGWLMLLVARDRADRIAGLVGIAAAPDFTDWGFTQEEKMTILSAGKLERPSDYAPEPELTTRAFWSSGEANRLLHAQIAIDAPVRLIHGMADADVPWKYAAHIAQNLRSADVQVTLVKDGGHRLSRESDIALITAAVAELSETS</sequence>
<evidence type="ECO:0000256" key="1">
    <source>
        <dbReference type="ARBA" id="ARBA00012423"/>
    </source>
</evidence>
<proteinExistence type="predicted"/>
<dbReference type="InterPro" id="IPR029058">
    <property type="entry name" value="AB_hydrolase_fold"/>
</dbReference>
<dbReference type="GO" id="GO:0102390">
    <property type="term" value="F:mycophenolic acid acyl-glucuronide esterase activity"/>
    <property type="evidence" value="ECO:0007669"/>
    <property type="project" value="UniProtKB-EC"/>
</dbReference>
<comment type="catalytic activity">
    <reaction evidence="11">
        <text>mycophenolic acid O-acyl-beta-D-glucuronide + H2O = mycophenolate + D-glucuronate + H(+)</text>
        <dbReference type="Rhea" id="RHEA:34179"/>
        <dbReference type="ChEBI" id="CHEBI:15377"/>
        <dbReference type="ChEBI" id="CHEBI:15378"/>
        <dbReference type="ChEBI" id="CHEBI:58720"/>
        <dbReference type="ChEBI" id="CHEBI:62932"/>
        <dbReference type="ChEBI" id="CHEBI:66982"/>
        <dbReference type="EC" id="3.1.1.93"/>
    </reaction>
    <physiologicalReaction direction="left-to-right" evidence="11">
        <dbReference type="Rhea" id="RHEA:34180"/>
    </physiologicalReaction>
</comment>
<name>A0A396RME7_9SPHN</name>
<evidence type="ECO:0000256" key="4">
    <source>
        <dbReference type="ARBA" id="ARBA00039132"/>
    </source>
</evidence>
<accession>A0A396RME7</accession>
<evidence type="ECO:0000256" key="11">
    <source>
        <dbReference type="ARBA" id="ARBA00047972"/>
    </source>
</evidence>
<evidence type="ECO:0000256" key="5">
    <source>
        <dbReference type="ARBA" id="ARBA00039314"/>
    </source>
</evidence>
<dbReference type="Gene3D" id="3.40.50.1820">
    <property type="entry name" value="alpha/beta hydrolase"/>
    <property type="match status" value="1"/>
</dbReference>
<evidence type="ECO:0000256" key="3">
    <source>
        <dbReference type="ARBA" id="ARBA00022946"/>
    </source>
</evidence>
<keyword evidence="14" id="KW-1185">Reference proteome</keyword>
<protein>
    <recommendedName>
        <fullName evidence="5">Palmitoyl-protein thioesterase ABHD10, mitochondrial</fullName>
        <ecNumber evidence="4">3.1.1.93</ecNumber>
        <ecNumber evidence="1">3.1.2.22</ecNumber>
    </recommendedName>
    <alternativeName>
        <fullName evidence="7">Acyl-protein thioesterase ABHD10</fullName>
    </alternativeName>
    <alternativeName>
        <fullName evidence="8">Alpha/beta hydrolase domain-containing protein 10</fullName>
    </alternativeName>
    <alternativeName>
        <fullName evidence="6">Mycophenolic acid acyl-glucuronide esterase, mitochondrial</fullName>
    </alternativeName>
</protein>